<dbReference type="EMBL" id="JAGYWB010000017">
    <property type="protein sequence ID" value="KAI0493894.1"/>
    <property type="molecule type" value="Genomic_DNA"/>
</dbReference>
<evidence type="ECO:0000313" key="3">
    <source>
        <dbReference type="Proteomes" id="UP000829196"/>
    </source>
</evidence>
<dbReference type="AlphaFoldDB" id="A0A8T3ACW8"/>
<sequence length="199" mass="23228">MNICLMVGGESDCDSLEVCNDISYEKLDDTFNELVIEYKKLKRKYNALEKEHKSLDMHFHDLKNECDDLKKNSSLLDRSLPVCKLERENIILKARLDLCMKSYVYYKSLSSTTSNKNSSYMSHRIHANPYANTNIWCHYYGRKGHISFDCFACRSQNAKKSSFVWIPKNTNTSTTIHNRYHTTHLECGPKNIWVPKVNI</sequence>
<keyword evidence="3" id="KW-1185">Reference proteome</keyword>
<name>A0A8T3ACW8_DENNO</name>
<dbReference type="Gene3D" id="6.10.250.370">
    <property type="match status" value="1"/>
</dbReference>
<keyword evidence="1" id="KW-0175">Coiled coil</keyword>
<evidence type="ECO:0000313" key="2">
    <source>
        <dbReference type="EMBL" id="KAI0493894.1"/>
    </source>
</evidence>
<protein>
    <submittedName>
        <fullName evidence="2">Uncharacterized protein</fullName>
    </submittedName>
</protein>
<dbReference type="Proteomes" id="UP000829196">
    <property type="component" value="Unassembled WGS sequence"/>
</dbReference>
<comment type="caution">
    <text evidence="2">The sequence shown here is derived from an EMBL/GenBank/DDBJ whole genome shotgun (WGS) entry which is preliminary data.</text>
</comment>
<evidence type="ECO:0000256" key="1">
    <source>
        <dbReference type="SAM" id="Coils"/>
    </source>
</evidence>
<reference evidence="2" key="1">
    <citation type="journal article" date="2022" name="Front. Genet.">
        <title>Chromosome-Scale Assembly of the Dendrobium nobile Genome Provides Insights Into the Molecular Mechanism of the Biosynthesis of the Medicinal Active Ingredient of Dendrobium.</title>
        <authorList>
            <person name="Xu Q."/>
            <person name="Niu S.-C."/>
            <person name="Li K.-L."/>
            <person name="Zheng P.-J."/>
            <person name="Zhang X.-J."/>
            <person name="Jia Y."/>
            <person name="Liu Y."/>
            <person name="Niu Y.-X."/>
            <person name="Yu L.-H."/>
            <person name="Chen D.-F."/>
            <person name="Zhang G.-Q."/>
        </authorList>
    </citation>
    <scope>NUCLEOTIDE SEQUENCE</scope>
    <source>
        <tissue evidence="2">Leaf</tissue>
    </source>
</reference>
<organism evidence="2 3">
    <name type="scientific">Dendrobium nobile</name>
    <name type="common">Orchid</name>
    <dbReference type="NCBI Taxonomy" id="94219"/>
    <lineage>
        <taxon>Eukaryota</taxon>
        <taxon>Viridiplantae</taxon>
        <taxon>Streptophyta</taxon>
        <taxon>Embryophyta</taxon>
        <taxon>Tracheophyta</taxon>
        <taxon>Spermatophyta</taxon>
        <taxon>Magnoliopsida</taxon>
        <taxon>Liliopsida</taxon>
        <taxon>Asparagales</taxon>
        <taxon>Orchidaceae</taxon>
        <taxon>Epidendroideae</taxon>
        <taxon>Malaxideae</taxon>
        <taxon>Dendrobiinae</taxon>
        <taxon>Dendrobium</taxon>
    </lineage>
</organism>
<proteinExistence type="predicted"/>
<dbReference type="SMR" id="A0A8T3ACW8"/>
<gene>
    <name evidence="2" type="ORF">KFK09_024021</name>
</gene>
<feature type="coiled-coil region" evidence="1">
    <location>
        <begin position="24"/>
        <end position="65"/>
    </location>
</feature>
<accession>A0A8T3ACW8</accession>